<organism evidence="1">
    <name type="scientific">freshwater metagenome</name>
    <dbReference type="NCBI Taxonomy" id="449393"/>
    <lineage>
        <taxon>unclassified sequences</taxon>
        <taxon>metagenomes</taxon>
        <taxon>ecological metagenomes</taxon>
    </lineage>
</organism>
<reference evidence="1" key="1">
    <citation type="submission" date="2020-05" db="EMBL/GenBank/DDBJ databases">
        <authorList>
            <person name="Chiriac C."/>
            <person name="Salcher M."/>
            <person name="Ghai R."/>
            <person name="Kavagutti S V."/>
        </authorList>
    </citation>
    <scope>NUCLEOTIDE SEQUENCE</scope>
</reference>
<proteinExistence type="predicted"/>
<accession>A0A6J7PJ63</accession>
<name>A0A6J7PJ63_9ZZZZ</name>
<sequence>MTATANAAVVETTKGGLWAKEPIKIAPSAPAMAIEAVALVVLA</sequence>
<evidence type="ECO:0000313" key="1">
    <source>
        <dbReference type="EMBL" id="CAB5005397.1"/>
    </source>
</evidence>
<dbReference type="EMBL" id="CAFBPC010000111">
    <property type="protein sequence ID" value="CAB5005397.1"/>
    <property type="molecule type" value="Genomic_DNA"/>
</dbReference>
<dbReference type="AlphaFoldDB" id="A0A6J7PJ63"/>
<gene>
    <name evidence="1" type="ORF">UFOPK4057_00582</name>
</gene>
<protein>
    <submittedName>
        <fullName evidence="1">Unannotated protein</fullName>
    </submittedName>
</protein>